<dbReference type="EMBL" id="AEEL01000002">
    <property type="protein sequence ID" value="EFM28385.1"/>
    <property type="molecule type" value="Genomic_DNA"/>
</dbReference>
<reference evidence="12 13" key="1">
    <citation type="submission" date="2010-07" db="EMBL/GenBank/DDBJ databases">
        <authorList>
            <person name="Muzny D."/>
            <person name="Qin X."/>
            <person name="Deng J."/>
            <person name="Jiang H."/>
            <person name="Liu Y."/>
            <person name="Qu J."/>
            <person name="Song X.-Z."/>
            <person name="Zhang L."/>
            <person name="Thornton R."/>
            <person name="Coyle M."/>
            <person name="Francisco L."/>
            <person name="Jackson L."/>
            <person name="Javaid M."/>
            <person name="Korchina V."/>
            <person name="Kovar C."/>
            <person name="Mata R."/>
            <person name="Mathew T."/>
            <person name="Ngo R."/>
            <person name="Nguyen L."/>
            <person name="Nguyen N."/>
            <person name="Okwuonu G."/>
            <person name="Ongeri F."/>
            <person name="Pham C."/>
            <person name="Simmons D."/>
            <person name="Wilczek-Boney K."/>
            <person name="Hale W."/>
            <person name="Jakkamsetti A."/>
            <person name="Pham P."/>
            <person name="Ruth R."/>
            <person name="San Lucas F."/>
            <person name="Warren J."/>
            <person name="Zhang J."/>
            <person name="Zhao Z."/>
            <person name="Zhou C."/>
            <person name="Zhu D."/>
            <person name="Lee S."/>
            <person name="Bess C."/>
            <person name="Blankenburg K."/>
            <person name="Forbes L."/>
            <person name="Fu Q."/>
            <person name="Gubbala S."/>
            <person name="Hirani K."/>
            <person name="Jayaseelan J.C."/>
            <person name="Lara F."/>
            <person name="Munidasa M."/>
            <person name="Palculict T."/>
            <person name="Patil S."/>
            <person name="Pu L.-L."/>
            <person name="Saada N."/>
            <person name="Tang L."/>
            <person name="Weissenberger G."/>
            <person name="Zhu Y."/>
            <person name="Hemphill L."/>
            <person name="Shang Y."/>
            <person name="Youmans B."/>
            <person name="Ayvaz T."/>
            <person name="Ross M."/>
            <person name="Santibanez J."/>
            <person name="Aqrawi P."/>
            <person name="Gross S."/>
            <person name="Joshi V."/>
            <person name="Fowler G."/>
            <person name="Nazareth L."/>
            <person name="Reid J."/>
            <person name="Worley K."/>
            <person name="Petrosino J."/>
            <person name="Highlander S."/>
            <person name="Gibbs R."/>
        </authorList>
    </citation>
    <scope>NUCLEOTIDE SEQUENCE [LARGE SCALE GENOMIC DNA]</scope>
    <source>
        <strain evidence="12 13">ATCC 700338</strain>
    </source>
</reference>
<evidence type="ECO:0000256" key="6">
    <source>
        <dbReference type="ARBA" id="ARBA00023235"/>
    </source>
</evidence>
<dbReference type="InterPro" id="IPR046457">
    <property type="entry name" value="PMI_typeI_cat"/>
</dbReference>
<dbReference type="InterPro" id="IPR014710">
    <property type="entry name" value="RmlC-like_jellyroll"/>
</dbReference>
<comment type="caution">
    <text evidence="12">The sequence shown here is derived from an EMBL/GenBank/DDBJ whole genome shotgun (WGS) entry which is preliminary data.</text>
</comment>
<proteinExistence type="inferred from homology"/>
<evidence type="ECO:0000256" key="1">
    <source>
        <dbReference type="ARBA" id="ARBA00000757"/>
    </source>
</evidence>
<dbReference type="SUPFAM" id="SSF51182">
    <property type="entry name" value="RmlC-like cupins"/>
    <property type="match status" value="1"/>
</dbReference>
<dbReference type="GO" id="GO:0008270">
    <property type="term" value="F:zinc ion binding"/>
    <property type="evidence" value="ECO:0007669"/>
    <property type="project" value="UniProtKB-UniRule"/>
</dbReference>
<comment type="cofactor">
    <cofactor evidence="8">
        <name>Zn(2+)</name>
        <dbReference type="ChEBI" id="CHEBI:29105"/>
    </cofactor>
    <text evidence="8">Binds 1 zinc ion per subunit.</text>
</comment>
<dbReference type="GO" id="GO:0004476">
    <property type="term" value="F:mannose-6-phosphate isomerase activity"/>
    <property type="evidence" value="ECO:0007669"/>
    <property type="project" value="UniProtKB-UniRule"/>
</dbReference>
<dbReference type="GO" id="GO:0005975">
    <property type="term" value="P:carbohydrate metabolic process"/>
    <property type="evidence" value="ECO:0007669"/>
    <property type="project" value="UniProtKB-UniRule"/>
</dbReference>
<dbReference type="HOGENOM" id="CLU_020529_0_0_9"/>
<comment type="catalytic activity">
    <reaction evidence="1 7">
        <text>D-mannose 6-phosphate = D-fructose 6-phosphate</text>
        <dbReference type="Rhea" id="RHEA:12356"/>
        <dbReference type="ChEBI" id="CHEBI:58735"/>
        <dbReference type="ChEBI" id="CHEBI:61527"/>
        <dbReference type="EC" id="5.3.1.8"/>
    </reaction>
</comment>
<dbReference type="PIRSF" id="PIRSF036894">
    <property type="entry name" value="PMI_Firm_short"/>
    <property type="match status" value="1"/>
</dbReference>
<keyword evidence="4 7" id="KW-0479">Metal-binding</keyword>
<feature type="active site" evidence="9">
    <location>
        <position position="204"/>
    </location>
</feature>
<evidence type="ECO:0000313" key="12">
    <source>
        <dbReference type="EMBL" id="EFM28385.1"/>
    </source>
</evidence>
<evidence type="ECO:0000256" key="8">
    <source>
        <dbReference type="PIRSR" id="PIRSR036894-1"/>
    </source>
</evidence>
<feature type="domain" description="Phosphomannose isomerase type I catalytic" evidence="10">
    <location>
        <begin position="19"/>
        <end position="130"/>
    </location>
</feature>
<evidence type="ECO:0000256" key="3">
    <source>
        <dbReference type="ARBA" id="ARBA00011956"/>
    </source>
</evidence>
<dbReference type="NCBIfam" id="TIGR00218">
    <property type="entry name" value="manA"/>
    <property type="match status" value="1"/>
</dbReference>
<evidence type="ECO:0000256" key="9">
    <source>
        <dbReference type="PIRSR" id="PIRSR036894-2"/>
    </source>
</evidence>
<dbReference type="PANTHER" id="PTHR42742">
    <property type="entry name" value="TRANSCRIPTIONAL REPRESSOR MPRA"/>
    <property type="match status" value="1"/>
</dbReference>
<dbReference type="Gene3D" id="2.60.120.10">
    <property type="entry name" value="Jelly Rolls"/>
    <property type="match status" value="2"/>
</dbReference>
<evidence type="ECO:0000256" key="4">
    <source>
        <dbReference type="ARBA" id="ARBA00022723"/>
    </source>
</evidence>
<gene>
    <name evidence="12" type="primary">manA</name>
    <name evidence="12" type="ORF">HMPREF9319_0134</name>
</gene>
<evidence type="ECO:0000259" key="11">
    <source>
        <dbReference type="Pfam" id="PF21621"/>
    </source>
</evidence>
<dbReference type="InterPro" id="IPR049071">
    <property type="entry name" value="MPI_cupin_dom"/>
</dbReference>
<evidence type="ECO:0000259" key="10">
    <source>
        <dbReference type="Pfam" id="PF20511"/>
    </source>
</evidence>
<keyword evidence="13" id="KW-1185">Reference proteome</keyword>
<comment type="similarity">
    <text evidence="2 7">Belongs to the mannose-6-phosphate isomerase type 1 family.</text>
</comment>
<dbReference type="Pfam" id="PF21621">
    <property type="entry name" value="MPI_cupin_dom"/>
    <property type="match status" value="1"/>
</dbReference>
<dbReference type="PANTHER" id="PTHR42742:SF3">
    <property type="entry name" value="FRUCTOKINASE"/>
    <property type="match status" value="1"/>
</dbReference>
<evidence type="ECO:0000256" key="2">
    <source>
        <dbReference type="ARBA" id="ARBA00010772"/>
    </source>
</evidence>
<feature type="binding site" evidence="8">
    <location>
        <position position="184"/>
    </location>
    <ligand>
        <name>Zn(2+)</name>
        <dbReference type="ChEBI" id="CHEBI:29105"/>
    </ligand>
</feature>
<dbReference type="FunFam" id="2.60.120.10:FF:000070">
    <property type="entry name" value="Mannose-6-phosphate isomerase"/>
    <property type="match status" value="1"/>
</dbReference>
<dbReference type="AlphaFoldDB" id="E0PBB1"/>
<evidence type="ECO:0000256" key="5">
    <source>
        <dbReference type="ARBA" id="ARBA00022833"/>
    </source>
</evidence>
<dbReference type="EC" id="5.3.1.8" evidence="3 7"/>
<dbReference type="CDD" id="cd07010">
    <property type="entry name" value="cupin_PMI_type_I_N_bac"/>
    <property type="match status" value="1"/>
</dbReference>
<protein>
    <recommendedName>
        <fullName evidence="3 7">Mannose-6-phosphate isomerase</fullName>
        <ecNumber evidence="3 7">5.3.1.8</ecNumber>
    </recommendedName>
</protein>
<dbReference type="InterPro" id="IPR001250">
    <property type="entry name" value="Man6P_Isoase-1"/>
</dbReference>
<sequence>MNKHILLEGKENFMAEPLFLKSQMHDKIWGGTKLRDEFGYDIPTETTGEYWAISAHPNGVSIVDNGTYKGEGLDKLYREHKELFGNPKSEVFPLLTKILDANDWLSVQVHPDDAYALEHEGELGKTECWYVIAADEDSEIIYGHNAKSKEELRQLIEAGKWDDLLTKIPVKAGDFFYVPSGTMHAIGKGILILETQQSSDTTYRVYDFDRRDAQGNLRDLHIEQSIDVLTIGEPANSTPVTIDVDNLSSSLLVSNEFFAVYKWVVSGVVNLTQTAPYLLVSVLSGQGSLNIDNRVYNIKKGDHFILPNDVKSWEFDGELEIIASHANEK</sequence>
<evidence type="ECO:0000256" key="7">
    <source>
        <dbReference type="PIRNR" id="PIRNR036894"/>
    </source>
</evidence>
<name>E0PBB1_STREI</name>
<feature type="binding site" evidence="8">
    <location>
        <position position="110"/>
    </location>
    <ligand>
        <name>Zn(2+)</name>
        <dbReference type="ChEBI" id="CHEBI:29105"/>
    </ligand>
</feature>
<feature type="binding site" evidence="8">
    <location>
        <position position="127"/>
    </location>
    <ligand>
        <name>Zn(2+)</name>
        <dbReference type="ChEBI" id="CHEBI:29105"/>
    </ligand>
</feature>
<feature type="domain" description="Mannose-6-phosphate isomerase cupin" evidence="11">
    <location>
        <begin position="253"/>
        <end position="325"/>
    </location>
</feature>
<dbReference type="Pfam" id="PF20511">
    <property type="entry name" value="PMI_typeI_cat"/>
    <property type="match status" value="1"/>
</dbReference>
<dbReference type="InterPro" id="IPR014628">
    <property type="entry name" value="Man6P_isomerase_Firm_short"/>
</dbReference>
<accession>E0PBB1</accession>
<keyword evidence="6 7" id="KW-0413">Isomerase</keyword>
<dbReference type="InterPro" id="IPR051804">
    <property type="entry name" value="Carb_Metab_Reg_Kinase/Isom"/>
</dbReference>
<evidence type="ECO:0000313" key="13">
    <source>
        <dbReference type="Proteomes" id="UP000004290"/>
    </source>
</evidence>
<keyword evidence="5 7" id="KW-0862">Zinc</keyword>
<dbReference type="InterPro" id="IPR011051">
    <property type="entry name" value="RmlC_Cupin_sf"/>
</dbReference>
<organism evidence="12 13">
    <name type="scientific">Streptococcus equinus ATCC 700338</name>
    <dbReference type="NCBI Taxonomy" id="864569"/>
    <lineage>
        <taxon>Bacteria</taxon>
        <taxon>Bacillati</taxon>
        <taxon>Bacillota</taxon>
        <taxon>Bacilli</taxon>
        <taxon>Lactobacillales</taxon>
        <taxon>Streptococcaceae</taxon>
        <taxon>Streptococcus</taxon>
    </lineage>
</organism>
<dbReference type="Proteomes" id="UP000004290">
    <property type="component" value="Unassembled WGS sequence"/>
</dbReference>